<dbReference type="AlphaFoldDB" id="G6EFA4"/>
<dbReference type="PATRIC" id="fig|1088721.3.peg.2987"/>
<comment type="caution">
    <text evidence="1">The sequence shown here is derived from an EMBL/GenBank/DDBJ whole genome shotgun (WGS) entry which is preliminary data.</text>
</comment>
<dbReference type="Proteomes" id="UP000004030">
    <property type="component" value="Unassembled WGS sequence"/>
</dbReference>
<accession>G6EFA4</accession>
<protein>
    <submittedName>
        <fullName evidence="1">Uncharacterized protein</fullName>
    </submittedName>
</protein>
<reference evidence="1 2" key="1">
    <citation type="journal article" date="2012" name="J. Bacteriol.">
        <title>Genome sequence of benzo(a)pyrene-degrading bacterium Novosphingobium pentaromativorans US6-1.</title>
        <authorList>
            <person name="Luo Y.R."/>
            <person name="Kang S.G."/>
            <person name="Kim S.J."/>
            <person name="Kim M.R."/>
            <person name="Li N."/>
            <person name="Lee J.H."/>
            <person name="Kwon K.K."/>
        </authorList>
    </citation>
    <scope>NUCLEOTIDE SEQUENCE [LARGE SCALE GENOMIC DNA]</scope>
    <source>
        <strain evidence="1 2">US6-1</strain>
    </source>
</reference>
<proteinExistence type="predicted"/>
<dbReference type="EMBL" id="AGFM01000047">
    <property type="protein sequence ID" value="EHJ60062.1"/>
    <property type="molecule type" value="Genomic_DNA"/>
</dbReference>
<evidence type="ECO:0000313" key="2">
    <source>
        <dbReference type="Proteomes" id="UP000004030"/>
    </source>
</evidence>
<gene>
    <name evidence="1" type="ORF">NSU_3025</name>
</gene>
<evidence type="ECO:0000313" key="1">
    <source>
        <dbReference type="EMBL" id="EHJ60062.1"/>
    </source>
</evidence>
<keyword evidence="2" id="KW-1185">Reference proteome</keyword>
<name>G6EFA4_9SPHN</name>
<organism evidence="1 2">
    <name type="scientific">Novosphingobium pentaromativorans US6-1</name>
    <dbReference type="NCBI Taxonomy" id="1088721"/>
    <lineage>
        <taxon>Bacteria</taxon>
        <taxon>Pseudomonadati</taxon>
        <taxon>Pseudomonadota</taxon>
        <taxon>Alphaproteobacteria</taxon>
        <taxon>Sphingomonadales</taxon>
        <taxon>Sphingomonadaceae</taxon>
        <taxon>Novosphingobium</taxon>
    </lineage>
</organism>
<dbReference type="RefSeq" id="WP_007013933.1">
    <property type="nucleotide sequence ID" value="NZ_AGFM01000047.1"/>
</dbReference>
<sequence length="61" mass="6507">MTDEASLSGVQISGARTVDIAFLPMIGVERDEESEMAAEQTQMCPASSGALETLETADCRR</sequence>